<evidence type="ECO:0000256" key="8">
    <source>
        <dbReference type="ARBA" id="ARBA00023187"/>
    </source>
</evidence>
<evidence type="ECO:0000256" key="10">
    <source>
        <dbReference type="SAM" id="MobiDB-lite"/>
    </source>
</evidence>
<dbReference type="InterPro" id="IPR031781">
    <property type="entry name" value="SF3A2_dom"/>
</dbReference>
<evidence type="ECO:0000256" key="1">
    <source>
        <dbReference type="ARBA" id="ARBA00004123"/>
    </source>
</evidence>
<keyword evidence="7" id="KW-0862">Zinc</keyword>
<dbReference type="InterPro" id="IPR013087">
    <property type="entry name" value="Znf_C2H2_type"/>
</dbReference>
<protein>
    <recommendedName>
        <fullName evidence="11">Matrin-type domain-containing protein</fullName>
    </recommendedName>
</protein>
<dbReference type="PROSITE" id="PS50171">
    <property type="entry name" value="ZF_MATRIN"/>
    <property type="match status" value="1"/>
</dbReference>
<keyword evidence="9" id="KW-0539">Nucleus</keyword>
<keyword evidence="8" id="KW-0508">mRNA splicing</keyword>
<dbReference type="SMART" id="SM00451">
    <property type="entry name" value="ZnF_U1"/>
    <property type="match status" value="1"/>
</dbReference>
<sequence>MRAGREFGSKPGAGGAVSAEWSNVDRRERMRQIAMERIDLSKDPYFFRNHLGSYECKLCLTLHNTEGNYLAHTQGKKHQNNQKRRAAREAKNAEAVQANMTFKPKVIPQRKTRKIGRPGYKVTKQVNSETQQKSLFFEIEYTQIEEGLQPRTRVVSTWDQTVEAKDPRFQYLLVAAEPYETIAFKIPNAKLDGPVVPSWDRDSLKFQIELHYEPGELTVPNSTAPAPPATQNVFAPPPGAPPPGPHMGPPGMASNPLPPGF</sequence>
<dbReference type="SMART" id="SM01050">
    <property type="entry name" value="CactinC_cactus"/>
    <property type="match status" value="1"/>
</dbReference>
<dbReference type="GO" id="GO:0003676">
    <property type="term" value="F:nucleic acid binding"/>
    <property type="evidence" value="ECO:0007669"/>
    <property type="project" value="InterPro"/>
</dbReference>
<evidence type="ECO:0000259" key="11">
    <source>
        <dbReference type="PROSITE" id="PS50171"/>
    </source>
</evidence>
<accession>A0A7S4UCX1</accession>
<dbReference type="Pfam" id="PF12874">
    <property type="entry name" value="zf-met"/>
    <property type="match status" value="1"/>
</dbReference>
<feature type="domain" description="Matrin-type" evidence="11">
    <location>
        <begin position="54"/>
        <end position="84"/>
    </location>
</feature>
<evidence type="ECO:0000256" key="9">
    <source>
        <dbReference type="ARBA" id="ARBA00023242"/>
    </source>
</evidence>
<gene>
    <name evidence="12" type="ORF">NAES01612_LOCUS18279</name>
</gene>
<dbReference type="GO" id="GO:0071004">
    <property type="term" value="C:U2-type prespliceosome"/>
    <property type="evidence" value="ECO:0007669"/>
    <property type="project" value="TreeGrafter"/>
</dbReference>
<keyword evidence="4" id="KW-0479">Metal-binding</keyword>
<feature type="compositionally biased region" description="Pro residues" evidence="10">
    <location>
        <begin position="235"/>
        <end position="248"/>
    </location>
</feature>
<dbReference type="InterPro" id="IPR036236">
    <property type="entry name" value="Znf_C2H2_sf"/>
</dbReference>
<keyword evidence="5" id="KW-0747">Spliceosome</keyword>
<dbReference type="GO" id="GO:0071013">
    <property type="term" value="C:catalytic step 2 spliceosome"/>
    <property type="evidence" value="ECO:0007669"/>
    <property type="project" value="TreeGrafter"/>
</dbReference>
<evidence type="ECO:0000256" key="3">
    <source>
        <dbReference type="ARBA" id="ARBA00022664"/>
    </source>
</evidence>
<comment type="subcellular location">
    <subcellularLocation>
        <location evidence="1">Nucleus</location>
    </subcellularLocation>
</comment>
<dbReference type="InterPro" id="IPR052092">
    <property type="entry name" value="SF3A2"/>
</dbReference>
<dbReference type="Gene3D" id="3.30.160.60">
    <property type="entry name" value="Classic Zinc Finger"/>
    <property type="match status" value="1"/>
</dbReference>
<dbReference type="InterPro" id="IPR003604">
    <property type="entry name" value="Matrin/U1-like-C_Znf_C2H2"/>
</dbReference>
<evidence type="ECO:0000256" key="4">
    <source>
        <dbReference type="ARBA" id="ARBA00022723"/>
    </source>
</evidence>
<name>A0A7S4UCX1_9EUKA</name>
<keyword evidence="6" id="KW-0863">Zinc-finger</keyword>
<organism evidence="12">
    <name type="scientific">Paramoeba aestuarina</name>
    <dbReference type="NCBI Taxonomy" id="180227"/>
    <lineage>
        <taxon>Eukaryota</taxon>
        <taxon>Amoebozoa</taxon>
        <taxon>Discosea</taxon>
        <taxon>Flabellinia</taxon>
        <taxon>Dactylopodida</taxon>
        <taxon>Paramoebidae</taxon>
        <taxon>Paramoeba</taxon>
    </lineage>
</organism>
<dbReference type="GO" id="GO:0000245">
    <property type="term" value="P:spliceosomal complex assembly"/>
    <property type="evidence" value="ECO:0007669"/>
    <property type="project" value="TreeGrafter"/>
</dbReference>
<feature type="compositionally biased region" description="Polar residues" evidence="10">
    <location>
        <begin position="220"/>
        <end position="233"/>
    </location>
</feature>
<keyword evidence="3" id="KW-0507">mRNA processing</keyword>
<dbReference type="PANTHER" id="PTHR23205:SF0">
    <property type="entry name" value="SPLICING FACTOR 3A SUBUNIT 2"/>
    <property type="match status" value="1"/>
</dbReference>
<dbReference type="GO" id="GO:0008270">
    <property type="term" value="F:zinc ion binding"/>
    <property type="evidence" value="ECO:0007669"/>
    <property type="project" value="UniProtKB-KW"/>
</dbReference>
<dbReference type="Gene3D" id="2.60.40.2690">
    <property type="match status" value="1"/>
</dbReference>
<dbReference type="InterPro" id="IPR000690">
    <property type="entry name" value="Matrin/U1-C_Znf_C2H2"/>
</dbReference>
<comment type="similarity">
    <text evidence="2">Belongs to the SF3A2 family.</text>
</comment>
<evidence type="ECO:0000313" key="12">
    <source>
        <dbReference type="EMBL" id="CAE2321762.1"/>
    </source>
</evidence>
<dbReference type="Pfam" id="PF16835">
    <property type="entry name" value="SF3A2"/>
    <property type="match status" value="1"/>
</dbReference>
<reference evidence="12" key="1">
    <citation type="submission" date="2021-01" db="EMBL/GenBank/DDBJ databases">
        <authorList>
            <person name="Corre E."/>
            <person name="Pelletier E."/>
            <person name="Niang G."/>
            <person name="Scheremetjew M."/>
            <person name="Finn R."/>
            <person name="Kale V."/>
            <person name="Holt S."/>
            <person name="Cochrane G."/>
            <person name="Meng A."/>
            <person name="Brown T."/>
            <person name="Cohen L."/>
        </authorList>
    </citation>
    <scope>NUCLEOTIDE SEQUENCE</scope>
    <source>
        <strain evidence="12">SoJaBio B1-5/56/2</strain>
    </source>
</reference>
<evidence type="ECO:0000256" key="6">
    <source>
        <dbReference type="ARBA" id="ARBA00022771"/>
    </source>
</evidence>
<proteinExistence type="inferred from homology"/>
<dbReference type="SUPFAM" id="SSF57667">
    <property type="entry name" value="beta-beta-alpha zinc fingers"/>
    <property type="match status" value="1"/>
</dbReference>
<evidence type="ECO:0000256" key="5">
    <source>
        <dbReference type="ARBA" id="ARBA00022728"/>
    </source>
</evidence>
<evidence type="ECO:0000256" key="2">
    <source>
        <dbReference type="ARBA" id="ARBA00008995"/>
    </source>
</evidence>
<evidence type="ECO:0000256" key="7">
    <source>
        <dbReference type="ARBA" id="ARBA00022833"/>
    </source>
</evidence>
<dbReference type="PANTHER" id="PTHR23205">
    <property type="entry name" value="SPLICING FACTOR 3A SUBUNIT 2"/>
    <property type="match status" value="1"/>
</dbReference>
<dbReference type="GO" id="GO:0005686">
    <property type="term" value="C:U2 snRNP"/>
    <property type="evidence" value="ECO:0007669"/>
    <property type="project" value="TreeGrafter"/>
</dbReference>
<dbReference type="AlphaFoldDB" id="A0A7S4UCX1"/>
<dbReference type="EMBL" id="HBKR01028025">
    <property type="protein sequence ID" value="CAE2321762.1"/>
    <property type="molecule type" value="Transcribed_RNA"/>
</dbReference>
<feature type="region of interest" description="Disordered" evidence="10">
    <location>
        <begin position="220"/>
        <end position="261"/>
    </location>
</feature>